<name>A0A0W0WY86_9GAMM</name>
<comment type="similarity">
    <text evidence="1">Belongs to the histidine acid phosphatase family.</text>
</comment>
<sequence>MLKSLFSIVLGFFVYTGTFAQGKLIFAIDVVRHGDRTPITPSPGMAKIWPQGIGQLTPEGMRQEYNLGKTLRQQYVNEDHLLPKHYDINTMNVRSSGIARTLMSAQSILFGLYPLGTGPFLNDSTWALPEGLQPIPIDTVPLEQDSLLVPDHDKELSKRLLETYIFNSQDWIQKDQALKSHYSAWSKIVSFQINNLIDLIYVSDRLFIERLYNIPLPNGLSEKDAEMITEAGKWAWLSIYNHPTLALIAGNELAQTIKREINFATSRRNSLKYLLFVAHDSTLAAQLKLLGQTIDDIPPYASRLNYALFDMGASNFEVRVTYNQKPLLIKQCGGDSCSLNDFVNLIEQLNNEANTIPKSKNGADV</sequence>
<evidence type="ECO:0000256" key="3">
    <source>
        <dbReference type="ARBA" id="ARBA00022801"/>
    </source>
</evidence>
<evidence type="ECO:0000256" key="4">
    <source>
        <dbReference type="ARBA" id="ARBA00023157"/>
    </source>
</evidence>
<evidence type="ECO:0000256" key="2">
    <source>
        <dbReference type="ARBA" id="ARBA00022729"/>
    </source>
</evidence>
<gene>
    <name evidence="6" type="primary">map_2</name>
    <name evidence="6" type="ORF">Loak_2423</name>
</gene>
<dbReference type="InterPro" id="IPR029033">
    <property type="entry name" value="His_PPase_superfam"/>
</dbReference>
<organism evidence="6 7">
    <name type="scientific">Legionella oakridgensis</name>
    <dbReference type="NCBI Taxonomy" id="29423"/>
    <lineage>
        <taxon>Bacteria</taxon>
        <taxon>Pseudomonadati</taxon>
        <taxon>Pseudomonadota</taxon>
        <taxon>Gammaproteobacteria</taxon>
        <taxon>Legionellales</taxon>
        <taxon>Legionellaceae</taxon>
        <taxon>Legionella</taxon>
    </lineage>
</organism>
<dbReference type="PANTHER" id="PTHR11567:SF211">
    <property type="entry name" value="PROSTATIC ACID PHOSPHATASE"/>
    <property type="match status" value="1"/>
</dbReference>
<keyword evidence="4" id="KW-1015">Disulfide bond</keyword>
<dbReference type="Pfam" id="PF00328">
    <property type="entry name" value="His_Phos_2"/>
    <property type="match status" value="1"/>
</dbReference>
<keyword evidence="3 6" id="KW-0378">Hydrolase</keyword>
<dbReference type="PATRIC" id="fig|29423.5.peg.2546"/>
<dbReference type="PANTHER" id="PTHR11567">
    <property type="entry name" value="ACID PHOSPHATASE-RELATED"/>
    <property type="match status" value="1"/>
</dbReference>
<evidence type="ECO:0000256" key="1">
    <source>
        <dbReference type="ARBA" id="ARBA00005375"/>
    </source>
</evidence>
<keyword evidence="5" id="KW-0325">Glycoprotein</keyword>
<dbReference type="InterPro" id="IPR000560">
    <property type="entry name" value="His_Pase_clade-2"/>
</dbReference>
<dbReference type="CDD" id="cd07061">
    <property type="entry name" value="HP_HAP_like"/>
    <property type="match status" value="1"/>
</dbReference>
<dbReference type="SUPFAM" id="SSF53254">
    <property type="entry name" value="Phosphoglycerate mutase-like"/>
    <property type="match status" value="1"/>
</dbReference>
<keyword evidence="2" id="KW-0732">Signal</keyword>
<dbReference type="InterPro" id="IPR050645">
    <property type="entry name" value="Histidine_acid_phosphatase"/>
</dbReference>
<reference evidence="6 7" key="1">
    <citation type="submission" date="2015-11" db="EMBL/GenBank/DDBJ databases">
        <title>Genomic analysis of 38 Legionella species identifies large and diverse effector repertoires.</title>
        <authorList>
            <person name="Burstein D."/>
            <person name="Amaro F."/>
            <person name="Zusman T."/>
            <person name="Lifshitz Z."/>
            <person name="Cohen O."/>
            <person name="Gilbert J.A."/>
            <person name="Pupko T."/>
            <person name="Shuman H.A."/>
            <person name="Segal G."/>
        </authorList>
    </citation>
    <scope>NUCLEOTIDE SEQUENCE [LARGE SCALE GENOMIC DNA]</scope>
    <source>
        <strain evidence="6 7">Oak Ridge-10</strain>
    </source>
</reference>
<comment type="caution">
    <text evidence="6">The sequence shown here is derived from an EMBL/GenBank/DDBJ whole genome shotgun (WGS) entry which is preliminary data.</text>
</comment>
<dbReference type="AlphaFoldDB" id="A0A0W0WY86"/>
<dbReference type="InterPro" id="IPR033379">
    <property type="entry name" value="Acid_Pase_AS"/>
</dbReference>
<protein>
    <submittedName>
        <fullName evidence="6">Major acid phosphatase Map (Histidine-acid phosphatase)</fullName>
        <ecNumber evidence="6">3.1.3.2</ecNumber>
    </submittedName>
</protein>
<proteinExistence type="inferred from homology"/>
<dbReference type="PROSITE" id="PS00616">
    <property type="entry name" value="HIS_ACID_PHOSPHAT_1"/>
    <property type="match status" value="1"/>
</dbReference>
<evidence type="ECO:0000313" key="6">
    <source>
        <dbReference type="EMBL" id="KTD37287.1"/>
    </source>
</evidence>
<dbReference type="Proteomes" id="UP000054858">
    <property type="component" value="Unassembled WGS sequence"/>
</dbReference>
<accession>A0A0W0WY86</accession>
<dbReference type="GO" id="GO:0003993">
    <property type="term" value="F:acid phosphatase activity"/>
    <property type="evidence" value="ECO:0007669"/>
    <property type="project" value="UniProtKB-EC"/>
</dbReference>
<dbReference type="EMBL" id="LNYP01000031">
    <property type="protein sequence ID" value="KTD37287.1"/>
    <property type="molecule type" value="Genomic_DNA"/>
</dbReference>
<dbReference type="Gene3D" id="3.40.50.1240">
    <property type="entry name" value="Phosphoglycerate mutase-like"/>
    <property type="match status" value="1"/>
</dbReference>
<evidence type="ECO:0000256" key="5">
    <source>
        <dbReference type="ARBA" id="ARBA00023180"/>
    </source>
</evidence>
<evidence type="ECO:0000313" key="7">
    <source>
        <dbReference type="Proteomes" id="UP000054858"/>
    </source>
</evidence>
<dbReference type="EC" id="3.1.3.2" evidence="6"/>